<keyword evidence="2" id="KW-1185">Reference proteome</keyword>
<evidence type="ECO:0000313" key="2">
    <source>
        <dbReference type="Proteomes" id="UP000184111"/>
    </source>
</evidence>
<organism evidence="1 2">
    <name type="scientific">Actinacidiphila paucisporea</name>
    <dbReference type="NCBI Taxonomy" id="310782"/>
    <lineage>
        <taxon>Bacteria</taxon>
        <taxon>Bacillati</taxon>
        <taxon>Actinomycetota</taxon>
        <taxon>Actinomycetes</taxon>
        <taxon>Kitasatosporales</taxon>
        <taxon>Streptomycetaceae</taxon>
        <taxon>Actinacidiphila</taxon>
    </lineage>
</organism>
<dbReference type="STRING" id="310782.SAMN05216499_103310"/>
<protein>
    <submittedName>
        <fullName evidence="1">Cold shock protein (Beta-ribbon, CspA family)</fullName>
    </submittedName>
</protein>
<reference evidence="1 2" key="1">
    <citation type="submission" date="2016-11" db="EMBL/GenBank/DDBJ databases">
        <authorList>
            <person name="Jaros S."/>
            <person name="Januszkiewicz K."/>
            <person name="Wedrychowicz H."/>
        </authorList>
    </citation>
    <scope>NUCLEOTIDE SEQUENCE [LARGE SCALE GENOMIC DNA]</scope>
    <source>
        <strain evidence="1 2">CGMCC 4.2025</strain>
    </source>
</reference>
<evidence type="ECO:0000313" key="1">
    <source>
        <dbReference type="EMBL" id="SHL29094.1"/>
    </source>
</evidence>
<dbReference type="InterPro" id="IPR012340">
    <property type="entry name" value="NA-bd_OB-fold"/>
</dbReference>
<name>A0A1M6ZFE4_9ACTN</name>
<dbReference type="EMBL" id="FRBI01000003">
    <property type="protein sequence ID" value="SHL29094.1"/>
    <property type="molecule type" value="Genomic_DNA"/>
</dbReference>
<dbReference type="Proteomes" id="UP000184111">
    <property type="component" value="Unassembled WGS sequence"/>
</dbReference>
<sequence length="73" mass="8017">MPERGVVRFWHDDEGWGVIDSPSAPGGCWAGFAAIEMPGFAKLHEGQQVWVTIGDGPQDGYDYLAERITLDIP</sequence>
<proteinExistence type="predicted"/>
<gene>
    <name evidence="1" type="ORF">SAMN05216499_103310</name>
</gene>
<accession>A0A1M6ZFE4</accession>
<dbReference type="SUPFAM" id="SSF50249">
    <property type="entry name" value="Nucleic acid-binding proteins"/>
    <property type="match status" value="1"/>
</dbReference>
<dbReference type="AlphaFoldDB" id="A0A1M6ZFE4"/>
<dbReference type="OrthoDB" id="5195005at2"/>
<dbReference type="Gene3D" id="2.40.50.140">
    <property type="entry name" value="Nucleic acid-binding proteins"/>
    <property type="match status" value="1"/>
</dbReference>